<dbReference type="GO" id="GO:0005829">
    <property type="term" value="C:cytosol"/>
    <property type="evidence" value="ECO:0007669"/>
    <property type="project" value="UniProtKB-SubCell"/>
</dbReference>
<dbReference type="PANTHER" id="PTHR34773:SF1">
    <property type="entry name" value="FLAGELLAR SECRETION CHAPERONE FLIS"/>
    <property type="match status" value="1"/>
</dbReference>
<comment type="caution">
    <text evidence="7">The sequence shown here is derived from an EMBL/GenBank/DDBJ whole genome shotgun (WGS) entry which is preliminary data.</text>
</comment>
<evidence type="ECO:0000313" key="8">
    <source>
        <dbReference type="Proteomes" id="UP000278746"/>
    </source>
</evidence>
<evidence type="ECO:0000256" key="3">
    <source>
        <dbReference type="ARBA" id="ARBA00022490"/>
    </source>
</evidence>
<keyword evidence="7" id="KW-0966">Cell projection</keyword>
<evidence type="ECO:0000313" key="7">
    <source>
        <dbReference type="EMBL" id="RNA67556.1"/>
    </source>
</evidence>
<keyword evidence="3 6" id="KW-0963">Cytoplasm</keyword>
<dbReference type="Pfam" id="PF02561">
    <property type="entry name" value="FliS"/>
    <property type="match status" value="1"/>
</dbReference>
<dbReference type="OrthoDB" id="1524959at2"/>
<gene>
    <name evidence="7" type="primary">fliS</name>
    <name evidence="7" type="ORF">EBO34_12575</name>
</gene>
<evidence type="ECO:0000256" key="1">
    <source>
        <dbReference type="ARBA" id="ARBA00004514"/>
    </source>
</evidence>
<keyword evidence="7" id="KW-0282">Flagellum</keyword>
<dbReference type="GO" id="GO:0044780">
    <property type="term" value="P:bacterial-type flagellum assembly"/>
    <property type="evidence" value="ECO:0007669"/>
    <property type="project" value="InterPro"/>
</dbReference>
<comment type="subcellular location">
    <subcellularLocation>
        <location evidence="1 6">Cytoplasm</location>
        <location evidence="1 6">Cytosol</location>
    </subcellularLocation>
</comment>
<dbReference type="InterPro" id="IPR003713">
    <property type="entry name" value="FliS"/>
</dbReference>
<evidence type="ECO:0000256" key="5">
    <source>
        <dbReference type="ARBA" id="ARBA00023186"/>
    </source>
</evidence>
<evidence type="ECO:0000256" key="6">
    <source>
        <dbReference type="PIRNR" id="PIRNR039090"/>
    </source>
</evidence>
<keyword evidence="7" id="KW-0969">Cilium</keyword>
<dbReference type="Gene3D" id="1.20.120.340">
    <property type="entry name" value="Flagellar protein FliS"/>
    <property type="match status" value="1"/>
</dbReference>
<dbReference type="Proteomes" id="UP000278746">
    <property type="component" value="Unassembled WGS sequence"/>
</dbReference>
<dbReference type="AlphaFoldDB" id="A0A3M7TPJ5"/>
<dbReference type="InterPro" id="IPR036584">
    <property type="entry name" value="FliS_sf"/>
</dbReference>
<evidence type="ECO:0000256" key="4">
    <source>
        <dbReference type="ARBA" id="ARBA00022795"/>
    </source>
</evidence>
<accession>A0A3M7TPJ5</accession>
<dbReference type="SUPFAM" id="SSF101116">
    <property type="entry name" value="Flagellar export chaperone FliS"/>
    <property type="match status" value="1"/>
</dbReference>
<comment type="similarity">
    <text evidence="2 6">Belongs to the FliS family.</text>
</comment>
<organism evidence="7 8">
    <name type="scientific">Alteribacter keqinensis</name>
    <dbReference type="NCBI Taxonomy" id="2483800"/>
    <lineage>
        <taxon>Bacteria</taxon>
        <taxon>Bacillati</taxon>
        <taxon>Bacillota</taxon>
        <taxon>Bacilli</taxon>
        <taxon>Bacillales</taxon>
        <taxon>Bacillaceae</taxon>
        <taxon>Alteribacter</taxon>
    </lineage>
</organism>
<reference evidence="7 8" key="1">
    <citation type="submission" date="2018-10" db="EMBL/GenBank/DDBJ databases">
        <title>Bacillus Keqinensis sp. nov., a moderately halophilic bacterium isolated from a saline-alkaline lake.</title>
        <authorList>
            <person name="Wang H."/>
        </authorList>
    </citation>
    <scope>NUCLEOTIDE SEQUENCE [LARGE SCALE GENOMIC DNA]</scope>
    <source>
        <strain evidence="7 8">KQ-3</strain>
    </source>
</reference>
<protein>
    <recommendedName>
        <fullName evidence="6">Flagellar secretion chaperone FliS</fullName>
    </recommendedName>
</protein>
<dbReference type="EMBL" id="RHIB01000002">
    <property type="protein sequence ID" value="RNA67556.1"/>
    <property type="molecule type" value="Genomic_DNA"/>
</dbReference>
<keyword evidence="8" id="KW-1185">Reference proteome</keyword>
<sequence length="133" mass="15566">MAVRNPYANYKQQNMQTKTPGELTLMLYEGCVKFIRRGEKALEEGNMELKNENLIKAQNIIRELMVTLRVETDTARNMMQMYDFILSRLTDANTKNDVKALKEAERFVVDFHETWKQVIKIDRQRRHGAGVQG</sequence>
<dbReference type="PIRSF" id="PIRSF039090">
    <property type="entry name" value="Flis"/>
    <property type="match status" value="1"/>
</dbReference>
<keyword evidence="5" id="KW-0143">Chaperone</keyword>
<evidence type="ECO:0000256" key="2">
    <source>
        <dbReference type="ARBA" id="ARBA00008787"/>
    </source>
</evidence>
<dbReference type="NCBIfam" id="TIGR00208">
    <property type="entry name" value="fliS"/>
    <property type="match status" value="1"/>
</dbReference>
<dbReference type="CDD" id="cd16098">
    <property type="entry name" value="FliS"/>
    <property type="match status" value="1"/>
</dbReference>
<dbReference type="RefSeq" id="WP_122899070.1">
    <property type="nucleotide sequence ID" value="NZ_RHIB01000002.1"/>
</dbReference>
<proteinExistence type="inferred from homology"/>
<dbReference type="PANTHER" id="PTHR34773">
    <property type="entry name" value="FLAGELLAR SECRETION CHAPERONE FLIS"/>
    <property type="match status" value="1"/>
</dbReference>
<name>A0A3M7TPJ5_9BACI</name>
<dbReference type="GO" id="GO:0071973">
    <property type="term" value="P:bacterial-type flagellum-dependent cell motility"/>
    <property type="evidence" value="ECO:0007669"/>
    <property type="project" value="TreeGrafter"/>
</dbReference>
<keyword evidence="4 6" id="KW-1005">Bacterial flagellum biogenesis</keyword>